<protein>
    <submittedName>
        <fullName evidence="9">Surface polysaccharide O-acyltransferase-like enzyme</fullName>
    </submittedName>
</protein>
<dbReference type="Proteomes" id="UP000521313">
    <property type="component" value="Unassembled WGS sequence"/>
</dbReference>
<evidence type="ECO:0000256" key="7">
    <source>
        <dbReference type="SAM" id="Phobius"/>
    </source>
</evidence>
<feature type="transmembrane region" description="Helical" evidence="7">
    <location>
        <begin position="246"/>
        <end position="267"/>
    </location>
</feature>
<feature type="domain" description="Acyltransferase 3" evidence="8">
    <location>
        <begin position="8"/>
        <end position="328"/>
    </location>
</feature>
<comment type="caution">
    <text evidence="9">The sequence shown here is derived from an EMBL/GenBank/DDBJ whole genome shotgun (WGS) entry which is preliminary data.</text>
</comment>
<sequence length="342" mass="39623">MVKQEPIYSFYYLRTISCLGIVLLHFMSGAIGLYGSVISQNELLISQIILNLLLWCVPCFVMITGALLLDKNKQLSLDKILKRYVLRILEALLFCCIIFVVYDVIVHKESFDLYTVIQVFLDFFQGSSWSHLWYLYLLIGIYLLLPIYKVVTKGASDKLIKYLLLIYFVFLSVIPMLETIGIHIAFYIMVSSVYPFYLFFGYALHHGIISLKRYQSFFMIVLSTLCIIFLTIFNQENSHYNLGNVLSNYSSVFVIVQSIGIFSLVDSIKWKNREWIKKLDVLTFGVYLIHMLFIRSILKYLSINPFLNLPVVTISLLVIVVFILSLLTVVILKKVPIINKFI</sequence>
<dbReference type="InterPro" id="IPR002656">
    <property type="entry name" value="Acyl_transf_3_dom"/>
</dbReference>
<dbReference type="GO" id="GO:0005886">
    <property type="term" value="C:plasma membrane"/>
    <property type="evidence" value="ECO:0007669"/>
    <property type="project" value="UniProtKB-SubCell"/>
</dbReference>
<keyword evidence="5 7" id="KW-1133">Transmembrane helix</keyword>
<dbReference type="GO" id="GO:0016413">
    <property type="term" value="F:O-acetyltransferase activity"/>
    <property type="evidence" value="ECO:0007669"/>
    <property type="project" value="TreeGrafter"/>
</dbReference>
<keyword evidence="3" id="KW-1003">Cell membrane</keyword>
<keyword evidence="9" id="KW-0012">Acyltransferase</keyword>
<organism evidence="9 10">
    <name type="scientific">Faecalicoccus acidiformans</name>
    <dbReference type="NCBI Taxonomy" id="915173"/>
    <lineage>
        <taxon>Bacteria</taxon>
        <taxon>Bacillati</taxon>
        <taxon>Bacillota</taxon>
        <taxon>Erysipelotrichia</taxon>
        <taxon>Erysipelotrichales</taxon>
        <taxon>Erysipelotrichaceae</taxon>
        <taxon>Faecalicoccus</taxon>
    </lineage>
</organism>
<keyword evidence="4 7" id="KW-0812">Transmembrane</keyword>
<proteinExistence type="inferred from homology"/>
<evidence type="ECO:0000256" key="4">
    <source>
        <dbReference type="ARBA" id="ARBA00022692"/>
    </source>
</evidence>
<feature type="transmembrane region" description="Helical" evidence="7">
    <location>
        <begin position="184"/>
        <end position="204"/>
    </location>
</feature>
<evidence type="ECO:0000313" key="10">
    <source>
        <dbReference type="Proteomes" id="UP000521313"/>
    </source>
</evidence>
<evidence type="ECO:0000256" key="5">
    <source>
        <dbReference type="ARBA" id="ARBA00022989"/>
    </source>
</evidence>
<feature type="transmembrane region" description="Helical" evidence="7">
    <location>
        <begin position="160"/>
        <end position="178"/>
    </location>
</feature>
<dbReference type="PANTHER" id="PTHR40074:SF2">
    <property type="entry name" value="O-ACETYLTRANSFERASE WECH"/>
    <property type="match status" value="1"/>
</dbReference>
<feature type="transmembrane region" description="Helical" evidence="7">
    <location>
        <begin position="279"/>
        <end position="298"/>
    </location>
</feature>
<dbReference type="GO" id="GO:0009246">
    <property type="term" value="P:enterobacterial common antigen biosynthetic process"/>
    <property type="evidence" value="ECO:0007669"/>
    <property type="project" value="TreeGrafter"/>
</dbReference>
<dbReference type="EMBL" id="JACHHD010000009">
    <property type="protein sequence ID" value="MBB5185023.1"/>
    <property type="molecule type" value="Genomic_DNA"/>
</dbReference>
<feature type="transmembrane region" description="Helical" evidence="7">
    <location>
        <begin position="48"/>
        <end position="69"/>
    </location>
</feature>
<evidence type="ECO:0000256" key="3">
    <source>
        <dbReference type="ARBA" id="ARBA00022475"/>
    </source>
</evidence>
<evidence type="ECO:0000313" key="9">
    <source>
        <dbReference type="EMBL" id="MBB5185023.1"/>
    </source>
</evidence>
<dbReference type="AlphaFoldDB" id="A0A7W8D0L5"/>
<gene>
    <name evidence="9" type="ORF">HNQ43_001071</name>
</gene>
<keyword evidence="6 7" id="KW-0472">Membrane</keyword>
<feature type="transmembrane region" description="Helical" evidence="7">
    <location>
        <begin position="216"/>
        <end position="234"/>
    </location>
</feature>
<feature type="transmembrane region" description="Helical" evidence="7">
    <location>
        <begin position="84"/>
        <end position="105"/>
    </location>
</feature>
<evidence type="ECO:0000256" key="2">
    <source>
        <dbReference type="ARBA" id="ARBA00007400"/>
    </source>
</evidence>
<feature type="transmembrane region" description="Helical" evidence="7">
    <location>
        <begin position="310"/>
        <end position="332"/>
    </location>
</feature>
<evidence type="ECO:0000256" key="1">
    <source>
        <dbReference type="ARBA" id="ARBA00004651"/>
    </source>
</evidence>
<reference evidence="9 10" key="1">
    <citation type="submission" date="2020-08" db="EMBL/GenBank/DDBJ databases">
        <title>Genomic Encyclopedia of Type Strains, Phase IV (KMG-IV): sequencing the most valuable type-strain genomes for metagenomic binning, comparative biology and taxonomic classification.</title>
        <authorList>
            <person name="Goeker M."/>
        </authorList>
    </citation>
    <scope>NUCLEOTIDE SEQUENCE [LARGE SCALE GENOMIC DNA]</scope>
    <source>
        <strain evidence="9 10">DSM 26963</strain>
    </source>
</reference>
<comment type="similarity">
    <text evidence="2">Belongs to the acyltransferase 3 family.</text>
</comment>
<accession>A0A7W8D0L5</accession>
<keyword evidence="9" id="KW-0808">Transferase</keyword>
<evidence type="ECO:0000259" key="8">
    <source>
        <dbReference type="Pfam" id="PF01757"/>
    </source>
</evidence>
<evidence type="ECO:0000256" key="6">
    <source>
        <dbReference type="ARBA" id="ARBA00023136"/>
    </source>
</evidence>
<feature type="transmembrane region" description="Helical" evidence="7">
    <location>
        <begin position="12"/>
        <end position="36"/>
    </location>
</feature>
<dbReference type="PANTHER" id="PTHR40074">
    <property type="entry name" value="O-ACETYLTRANSFERASE WECH"/>
    <property type="match status" value="1"/>
</dbReference>
<comment type="subcellular location">
    <subcellularLocation>
        <location evidence="1">Cell membrane</location>
        <topology evidence="1">Multi-pass membrane protein</topology>
    </subcellularLocation>
</comment>
<feature type="transmembrane region" description="Helical" evidence="7">
    <location>
        <begin position="131"/>
        <end position="148"/>
    </location>
</feature>
<dbReference type="Pfam" id="PF01757">
    <property type="entry name" value="Acyl_transf_3"/>
    <property type="match status" value="1"/>
</dbReference>
<name>A0A7W8D0L5_9FIRM</name>
<dbReference type="RefSeq" id="WP_183375519.1">
    <property type="nucleotide sequence ID" value="NZ_JACHHD010000009.1"/>
</dbReference>